<evidence type="ECO:0000313" key="1">
    <source>
        <dbReference type="EMBL" id="AHF26478.1"/>
    </source>
</evidence>
<proteinExistence type="predicted"/>
<dbReference type="AlphaFoldDB" id="W0FNK6"/>
<accession>W0FNK6</accession>
<protein>
    <submittedName>
        <fullName evidence="1">Uncharacterized protein</fullName>
    </submittedName>
</protein>
<feature type="non-terminal residue" evidence="1">
    <location>
        <position position="33"/>
    </location>
</feature>
<dbReference type="EMBL" id="KC246892">
    <property type="protein sequence ID" value="AHF26478.1"/>
    <property type="molecule type" value="Genomic_DNA"/>
</dbReference>
<organism evidence="1">
    <name type="scientific">uncultured bacterium Contig157</name>
    <dbReference type="NCBI Taxonomy" id="1393457"/>
    <lineage>
        <taxon>Bacteria</taxon>
        <taxon>environmental samples</taxon>
    </lineage>
</organism>
<name>W0FNK6_9BACT</name>
<sequence>MKQTSRIFALLLAGLLLLAVIPAPSLAAARIVT</sequence>
<reference evidence="1" key="1">
    <citation type="journal article" date="2013" name="PLoS ONE">
        <title>Metagenomic insights into the carbohydrate-active enzymes carried by the microorganisms adhering to solid digesta in the rumen of cows.</title>
        <authorList>
            <person name="Wang L."/>
            <person name="Hatem A."/>
            <person name="Catalyurek U.V."/>
            <person name="Morrison M."/>
            <person name="Yu Z."/>
        </authorList>
    </citation>
    <scope>NUCLEOTIDE SEQUENCE</scope>
</reference>